<comment type="caution">
    <text evidence="1">The sequence shown here is derived from an EMBL/GenBank/DDBJ whole genome shotgun (WGS) entry which is preliminary data.</text>
</comment>
<keyword evidence="2" id="KW-1185">Reference proteome</keyword>
<accession>A0A7M3MBM5</accession>
<dbReference type="RefSeq" id="WP_144304312.1">
    <property type="nucleotide sequence ID" value="NZ_QMIE01000019.1"/>
</dbReference>
<proteinExistence type="predicted"/>
<protein>
    <submittedName>
        <fullName evidence="1">Phage tail protein I</fullName>
    </submittedName>
</protein>
<dbReference type="AlphaFoldDB" id="A0A7M3MBM5"/>
<gene>
    <name evidence="1" type="ORF">DPQ33_16430</name>
</gene>
<name>A0A7M3MBM5_9BACT</name>
<evidence type="ECO:0000313" key="1">
    <source>
        <dbReference type="EMBL" id="TVM15073.1"/>
    </source>
</evidence>
<organism evidence="1 2">
    <name type="scientific">Oceanidesulfovibrio indonesiensis</name>
    <dbReference type="NCBI Taxonomy" id="54767"/>
    <lineage>
        <taxon>Bacteria</taxon>
        <taxon>Pseudomonadati</taxon>
        <taxon>Thermodesulfobacteriota</taxon>
        <taxon>Desulfovibrionia</taxon>
        <taxon>Desulfovibrionales</taxon>
        <taxon>Desulfovibrionaceae</taxon>
        <taxon>Oceanidesulfovibrio</taxon>
    </lineage>
</organism>
<dbReference type="InterPro" id="IPR006521">
    <property type="entry name" value="Tail_protein_I"/>
</dbReference>
<dbReference type="NCBIfam" id="TIGR01634">
    <property type="entry name" value="tail_P2_I"/>
    <property type="match status" value="1"/>
</dbReference>
<dbReference type="Proteomes" id="UP000448292">
    <property type="component" value="Unassembled WGS sequence"/>
</dbReference>
<dbReference type="OrthoDB" id="90759at2"/>
<dbReference type="EMBL" id="QMIE01000019">
    <property type="protein sequence ID" value="TVM15073.1"/>
    <property type="molecule type" value="Genomic_DNA"/>
</dbReference>
<reference evidence="1 2" key="1">
    <citation type="submission" date="2018-06" db="EMBL/GenBank/DDBJ databases">
        <title>Complete genome of Desulfovibrio indonesiensis P37SLT.</title>
        <authorList>
            <person name="Crispim J.S."/>
            <person name="Vidigal P.M.P."/>
            <person name="Silva L.C.F."/>
            <person name="Laguardia C.N."/>
            <person name="Araujo L.C."/>
            <person name="Dias R.S."/>
            <person name="Sousa M.P."/>
            <person name="Paula S.O."/>
            <person name="Silva C."/>
        </authorList>
    </citation>
    <scope>NUCLEOTIDE SEQUENCE [LARGE SCALE GENOMIC DNA]</scope>
    <source>
        <strain evidence="1 2">P37SLT</strain>
    </source>
</reference>
<dbReference type="Pfam" id="PF09684">
    <property type="entry name" value="Tail_P2_I"/>
    <property type="match status" value="1"/>
</dbReference>
<evidence type="ECO:0000313" key="2">
    <source>
        <dbReference type="Proteomes" id="UP000448292"/>
    </source>
</evidence>
<sequence length="242" mass="27146">MKTLPTITFRELLAGSIKDDPTIAAAADSLDAELQAVNEAVRQVLIYARIDELPEDVIDLLGWQFHVDFWDSAWPLDQKREMVRLSIAAHRRKGTPWAVESVLRVFGIEAKLIEWWEYSGDPYRFMVEVEAHGWGWIPERDSLCRKVIEEMKSLRSHLDVLRVRRRLDVEPIVIGVLPAQGGRQAIMFGCDPAPAPLSLFTGVMPVQAARQSVPVIDPGVSVAPTHNYAGCVVAATTRQQVR</sequence>